<keyword evidence="4 7" id="KW-0560">Oxidoreductase</keyword>
<dbReference type="GO" id="GO:0016705">
    <property type="term" value="F:oxidoreductase activity, acting on paired donors, with incorporation or reduction of molecular oxygen"/>
    <property type="evidence" value="ECO:0007669"/>
    <property type="project" value="InterPro"/>
</dbReference>
<evidence type="ECO:0000313" key="8">
    <source>
        <dbReference type="EMBL" id="AIE76924.1"/>
    </source>
</evidence>
<sequence>MTDTLDEPQTLADGAEDAPAYPVKRTCPYRMPPGYEELREKGPISRVTLWNGRTAWLVTGNDLGRRLFPDARLSSDVLDPRFPLLAPRIEAQRQQAAAPPLVGVDDPVHARQRRMVLPSFGIRQINALRPEIQKYADDLLDTMLAKGPGVTVDLLTEYALPMPSAVICMLLGVPYEDHHYFDERSRHVLSSSGEEQAAQAQQAFTEILAYLDDLIVRKQAEPGDTLLDELIARQLEEGKVDRQELAMIATVLLVSGHETTSNMIALSTMALLADPDQLAALRADESLMPRAVDELMRFSSIGDMLMRVAKEDIEIEGHLIRAGDGVILSTMLMNRDPGAFERPDELDIRRPAGRHVAFGYGIHQCIGQNLARAEMEIALATLFRRVPTLKLAVPAEQVPVNAPFVLQGVSELPVTW</sequence>
<dbReference type="FunFam" id="1.10.630.10:FF:000018">
    <property type="entry name" value="Cytochrome P450 monooxygenase"/>
    <property type="match status" value="1"/>
</dbReference>
<dbReference type="InterPro" id="IPR017972">
    <property type="entry name" value="Cyt_P450_CS"/>
</dbReference>
<dbReference type="InterPro" id="IPR002397">
    <property type="entry name" value="Cyt_P450_B"/>
</dbReference>
<evidence type="ECO:0000256" key="3">
    <source>
        <dbReference type="ARBA" id="ARBA00022723"/>
    </source>
</evidence>
<dbReference type="SUPFAM" id="SSF48264">
    <property type="entry name" value="Cytochrome P450"/>
    <property type="match status" value="1"/>
</dbReference>
<accession>A0A075FBQ5</accession>
<dbReference type="InterPro" id="IPR001128">
    <property type="entry name" value="Cyt_P450"/>
</dbReference>
<name>A0A075FBQ5_9ACTN</name>
<protein>
    <submittedName>
        <fullName evidence="8">Putative cytochrome P450 GrhO3</fullName>
    </submittedName>
</protein>
<dbReference type="AlphaFoldDB" id="A0A075FBQ5"/>
<proteinExistence type="inferred from homology"/>
<dbReference type="PANTHER" id="PTHR46696:SF1">
    <property type="entry name" value="CYTOCHROME P450 YJIB-RELATED"/>
    <property type="match status" value="1"/>
</dbReference>
<keyword evidence="2 7" id="KW-0349">Heme</keyword>
<dbReference type="GO" id="GO:0004497">
    <property type="term" value="F:monooxygenase activity"/>
    <property type="evidence" value="ECO:0007669"/>
    <property type="project" value="UniProtKB-KW"/>
</dbReference>
<dbReference type="InterPro" id="IPR036396">
    <property type="entry name" value="Cyt_P450_sf"/>
</dbReference>
<dbReference type="GO" id="GO:0005506">
    <property type="term" value="F:iron ion binding"/>
    <property type="evidence" value="ECO:0007669"/>
    <property type="project" value="InterPro"/>
</dbReference>
<evidence type="ECO:0000256" key="7">
    <source>
        <dbReference type="RuleBase" id="RU000461"/>
    </source>
</evidence>
<dbReference type="GO" id="GO:0020037">
    <property type="term" value="F:heme binding"/>
    <property type="evidence" value="ECO:0007669"/>
    <property type="project" value="InterPro"/>
</dbReference>
<organism evidence="8">
    <name type="scientific">Streptomyces sp. CN48+</name>
    <dbReference type="NCBI Taxonomy" id="1519915"/>
    <lineage>
        <taxon>Bacteria</taxon>
        <taxon>Bacillati</taxon>
        <taxon>Actinomycetota</taxon>
        <taxon>Actinomycetes</taxon>
        <taxon>Kitasatosporales</taxon>
        <taxon>Streptomycetaceae</taxon>
        <taxon>Streptomyces</taxon>
    </lineage>
</organism>
<evidence type="ECO:0000256" key="2">
    <source>
        <dbReference type="ARBA" id="ARBA00022617"/>
    </source>
</evidence>
<dbReference type="PROSITE" id="PS00086">
    <property type="entry name" value="CYTOCHROME_P450"/>
    <property type="match status" value="1"/>
</dbReference>
<keyword evidence="6 7" id="KW-0503">Monooxygenase</keyword>
<dbReference type="CDD" id="cd11030">
    <property type="entry name" value="CYP105-like"/>
    <property type="match status" value="1"/>
</dbReference>
<evidence type="ECO:0000256" key="6">
    <source>
        <dbReference type="ARBA" id="ARBA00023033"/>
    </source>
</evidence>
<comment type="similarity">
    <text evidence="1 7">Belongs to the cytochrome P450 family.</text>
</comment>
<evidence type="ECO:0000256" key="1">
    <source>
        <dbReference type="ARBA" id="ARBA00010617"/>
    </source>
</evidence>
<keyword evidence="3 7" id="KW-0479">Metal-binding</keyword>
<keyword evidence="5 7" id="KW-0408">Iron</keyword>
<dbReference type="PRINTS" id="PR00359">
    <property type="entry name" value="BP450"/>
</dbReference>
<dbReference type="Gene3D" id="1.10.630.10">
    <property type="entry name" value="Cytochrome P450"/>
    <property type="match status" value="1"/>
</dbReference>
<dbReference type="EMBL" id="KJ610894">
    <property type="protein sequence ID" value="AIE76924.1"/>
    <property type="molecule type" value="Genomic_DNA"/>
</dbReference>
<reference evidence="8" key="1">
    <citation type="journal article" date="2014" name="J. Nat. Prod.">
        <title>Griseorhodins D-F, Neuroactive Intermediates and End Products of Post-PKS Tailoring Modification in Griseorhodin Biosynthesis.</title>
        <authorList>
            <person name="Lin Z."/>
            <person name="Zachariah M.M."/>
            <person name="Marett L."/>
            <person name="Hughen R.W."/>
            <person name="Teichert R.W."/>
            <person name="Concepcion G.P."/>
            <person name="Haygood M.G."/>
            <person name="Olivera B.M."/>
            <person name="Light A.R."/>
            <person name="Schmidt E.W."/>
        </authorList>
    </citation>
    <scope>NUCLEOTIDE SEQUENCE</scope>
    <source>
        <strain evidence="8">CN48+</strain>
    </source>
</reference>
<dbReference type="PRINTS" id="PR00385">
    <property type="entry name" value="P450"/>
</dbReference>
<gene>
    <name evidence="8" type="primary">grhO3</name>
</gene>
<dbReference type="PANTHER" id="PTHR46696">
    <property type="entry name" value="P450, PUTATIVE (EUROFUNG)-RELATED"/>
    <property type="match status" value="1"/>
</dbReference>
<evidence type="ECO:0000256" key="5">
    <source>
        <dbReference type="ARBA" id="ARBA00023004"/>
    </source>
</evidence>
<evidence type="ECO:0000256" key="4">
    <source>
        <dbReference type="ARBA" id="ARBA00023002"/>
    </source>
</evidence>
<dbReference type="Pfam" id="PF00067">
    <property type="entry name" value="p450"/>
    <property type="match status" value="1"/>
</dbReference>